<proteinExistence type="predicted"/>
<organism evidence="3 4">
    <name type="scientific">Mytilus galloprovincialis</name>
    <name type="common">Mediterranean mussel</name>
    <dbReference type="NCBI Taxonomy" id="29158"/>
    <lineage>
        <taxon>Eukaryota</taxon>
        <taxon>Metazoa</taxon>
        <taxon>Spiralia</taxon>
        <taxon>Lophotrochozoa</taxon>
        <taxon>Mollusca</taxon>
        <taxon>Bivalvia</taxon>
        <taxon>Autobranchia</taxon>
        <taxon>Pteriomorphia</taxon>
        <taxon>Mytilida</taxon>
        <taxon>Mytiloidea</taxon>
        <taxon>Mytilidae</taxon>
        <taxon>Mytilinae</taxon>
        <taxon>Mytilus</taxon>
    </lineage>
</organism>
<evidence type="ECO:0000313" key="3">
    <source>
        <dbReference type="EMBL" id="OPL33868.1"/>
    </source>
</evidence>
<dbReference type="Gene3D" id="2.10.25.10">
    <property type="entry name" value="Laminin"/>
    <property type="match status" value="1"/>
</dbReference>
<name>A0A3L5TV85_MYTGA</name>
<dbReference type="Proteomes" id="UP000266721">
    <property type="component" value="Unassembled WGS sequence"/>
</dbReference>
<protein>
    <recommendedName>
        <fullName evidence="2">EGF-like domain-containing protein</fullName>
    </recommendedName>
</protein>
<dbReference type="CDD" id="cd00054">
    <property type="entry name" value="EGF_CA"/>
    <property type="match status" value="1"/>
</dbReference>
<feature type="domain" description="EGF-like" evidence="2">
    <location>
        <begin position="201"/>
        <end position="240"/>
    </location>
</feature>
<sequence>LLYTPCRDCTGVEQIPIILQEVQRDNSITAIHKLITLTFNVTQLNDPPVVFMTQYGQNILHDDPTEPVLVYLEQMNAFNGEKWSSEFSATFGAYDIEKQNLFITVSEPTHGRILLSKERTSIPNLEICPPHKHLTTEPCGNFSYSLPHEKDTLSWIYANLTYKQNMSSSGNDFVKIHVTDSLNATSTVLTVQFVLMESPCQQGVCTAKRNYPCMSVHRAVDFDNNYICTCTPGYTGKYCTDEIDECQSSPCVPPYDYDTESNLSDHEIFLRSLRAREDIPYADQTNFDTESKLSDYETFSRNLLATADKQDFDTDSKISDHERFLRYLQARKDIPYADQKDDNEACQATMVTSKNSDDI</sequence>
<dbReference type="InterPro" id="IPR000742">
    <property type="entry name" value="EGF"/>
</dbReference>
<feature type="non-terminal residue" evidence="3">
    <location>
        <position position="1"/>
    </location>
</feature>
<evidence type="ECO:0000256" key="1">
    <source>
        <dbReference type="PROSITE-ProRule" id="PRU00076"/>
    </source>
</evidence>
<dbReference type="AlphaFoldDB" id="A0A3L5TV85"/>
<dbReference type="PROSITE" id="PS50026">
    <property type="entry name" value="EGF_3"/>
    <property type="match status" value="1"/>
</dbReference>
<dbReference type="PROSITE" id="PS01186">
    <property type="entry name" value="EGF_2"/>
    <property type="match status" value="1"/>
</dbReference>
<comment type="caution">
    <text evidence="3">The sequence shown here is derived from an EMBL/GenBank/DDBJ whole genome shotgun (WGS) entry which is preliminary data.</text>
</comment>
<accession>A0A3L5TV85</accession>
<comment type="caution">
    <text evidence="1">Lacks conserved residue(s) required for the propagation of feature annotation.</text>
</comment>
<keyword evidence="1" id="KW-1015">Disulfide bond</keyword>
<dbReference type="SUPFAM" id="SSF57196">
    <property type="entry name" value="EGF/Laminin"/>
    <property type="match status" value="1"/>
</dbReference>
<gene>
    <name evidence="3" type="ORF">AM593_07144</name>
</gene>
<evidence type="ECO:0000313" key="4">
    <source>
        <dbReference type="Proteomes" id="UP000266721"/>
    </source>
</evidence>
<keyword evidence="1" id="KW-0245">EGF-like domain</keyword>
<keyword evidence="4" id="KW-1185">Reference proteome</keyword>
<dbReference type="EMBL" id="KV581277">
    <property type="protein sequence ID" value="OPL33868.1"/>
    <property type="molecule type" value="Genomic_DNA"/>
</dbReference>
<dbReference type="PROSITE" id="PS00022">
    <property type="entry name" value="EGF_1"/>
    <property type="match status" value="1"/>
</dbReference>
<reference evidence="3 4" key="1">
    <citation type="journal article" date="2016" name="PLoS ONE">
        <title>A First Insight into the Genome of the Filter-Feeder Mussel Mytilus galloprovincialis.</title>
        <authorList>
            <person name="Murgarella M."/>
            <person name="Puiu D."/>
            <person name="Novoa B."/>
            <person name="Figueras A."/>
            <person name="Posada D."/>
            <person name="Canchaya C."/>
        </authorList>
    </citation>
    <scope>NUCLEOTIDE SEQUENCE [LARGE SCALE GENOMIC DNA]</scope>
    <source>
        <tissue evidence="3">Muscle</tissue>
    </source>
</reference>
<feature type="disulfide bond" evidence="1">
    <location>
        <begin position="230"/>
        <end position="239"/>
    </location>
</feature>
<evidence type="ECO:0000259" key="2">
    <source>
        <dbReference type="PROSITE" id="PS50026"/>
    </source>
</evidence>